<evidence type="ECO:0000313" key="2">
    <source>
        <dbReference type="Proteomes" id="UP000012106"/>
    </source>
</evidence>
<protein>
    <submittedName>
        <fullName evidence="1">Uncharacterized protein</fullName>
    </submittedName>
</protein>
<evidence type="ECO:0000313" key="1">
    <source>
        <dbReference type="EMBL" id="EMN22328.1"/>
    </source>
</evidence>
<accession>M6JRR1</accession>
<organism evidence="1 2">
    <name type="scientific">Leptospira santarosai serovar Arenal str. MAVJ 401</name>
    <dbReference type="NCBI Taxonomy" id="1049976"/>
    <lineage>
        <taxon>Bacteria</taxon>
        <taxon>Pseudomonadati</taxon>
        <taxon>Spirochaetota</taxon>
        <taxon>Spirochaetia</taxon>
        <taxon>Leptospirales</taxon>
        <taxon>Leptospiraceae</taxon>
        <taxon>Leptospira</taxon>
    </lineage>
</organism>
<reference evidence="1 2" key="1">
    <citation type="submission" date="2013-01" db="EMBL/GenBank/DDBJ databases">
        <authorList>
            <person name="Harkins D.M."/>
            <person name="Durkin A.S."/>
            <person name="Brinkac L.M."/>
            <person name="Haft D.H."/>
            <person name="Selengut J.D."/>
            <person name="Sanka R."/>
            <person name="DePew J."/>
            <person name="Purushe J."/>
            <person name="Hartskeerl R.A."/>
            <person name="Ahmed A."/>
            <person name="van der Linden H."/>
            <person name="Goris M.G.A."/>
            <person name="Vinetz J.M."/>
            <person name="Sutton G.G."/>
            <person name="Nierman W.C."/>
            <person name="Fouts D.E."/>
        </authorList>
    </citation>
    <scope>NUCLEOTIDE SEQUENCE [LARGE SCALE GENOMIC DNA]</scope>
    <source>
        <strain evidence="1 2">MAVJ 401</strain>
    </source>
</reference>
<dbReference type="AlphaFoldDB" id="M6JRR1"/>
<proteinExistence type="predicted"/>
<sequence>MTRKDFKTIPVIESNIQFKKKFRLETRYRQKTEIRIVERVTFNF</sequence>
<gene>
    <name evidence="1" type="ORF">LEP1GSC063_3285</name>
</gene>
<name>M6JRR1_9LEPT</name>
<dbReference type="EMBL" id="AHMU02000033">
    <property type="protein sequence ID" value="EMN22328.1"/>
    <property type="molecule type" value="Genomic_DNA"/>
</dbReference>
<comment type="caution">
    <text evidence="1">The sequence shown here is derived from an EMBL/GenBank/DDBJ whole genome shotgun (WGS) entry which is preliminary data.</text>
</comment>
<dbReference type="Proteomes" id="UP000012106">
    <property type="component" value="Unassembled WGS sequence"/>
</dbReference>